<dbReference type="SUPFAM" id="SSF57701">
    <property type="entry name" value="Zn2/Cys6 DNA-binding domain"/>
    <property type="match status" value="1"/>
</dbReference>
<sequence>MNDSTEIPSHDPPSDPPPRARKRRRRTMACTQCRSRKLRCDREYPICGRCQKSKNPAQCTYEDGFLWQQPNTVPATTVFSGAAGGASGGLSGGVSGTTATTATNTSSTSNTNTAPEITINNDYNHANHNPASLPRLADRTPLHTPPDSAITGWASRAQAQTSGTERRTECEGKKDRFLETVLGAPKSAVNQDSYVNTEVLQRHPPGSSGHSGYYPASSHHSHHHSGPTHLSPLHHHHYSHCGYGHYSPEQDEEEEMGLASPSQQLDLAPRIMMRGKETRTRFNGSGILANVMAQFPDIKSFAEDIRVSSPHMAQVRPDLERVKRGLWKKYPLNTPFPVPDTFSLVASLPSRRVVDDLVVLYLTYIESTHRILHVPSFLRELDHFWAQKDNPTLVSPAFVVELMLVLACTWNLADPEVLKSKSEDTLQCYTAIEWVLHAEKWLENASIKRPEITALRLYVLLIIAQNSHGMKRSKAWLSTGTLVKQAMLAGYHRDPSRYTKISVFNKEMRRRIWTTIVELDLQVSMDRGMCPTAQVSDYDTGPALNINDNEIQETTTELPQSHPIGELTDCSFQTVMTQSLPLRLKICQLMHTPRISCHYDEILRMDWELVRYLSKIPTWATSDADDLQTQHKVIMIRALLETRIGHCLLSLHTPFAIEAPKEPLFTPSARARLEVATMMLSTQRRLHETARSLSLCNTGDWTMQAFCSICQAVHASVGDGGGGSVTSLTRTLLGFPEALVTLAEAILMCLEARWLLVVKGAKEYFFMSTILALVKTKLWPSQGNMYKQEVIDRVITFAQTLFMRHANCAHLGPLGMGCFQTNQVPTLTPGPPLAPSLTPGFSGLLQASGLGITPPGEFDPFLDVYDFEDLTGITLGE</sequence>
<dbReference type="STRING" id="573508.A0A1E3B7V9"/>
<dbReference type="Gene3D" id="4.10.240.10">
    <property type="entry name" value="Zn(2)-C6 fungal-type DNA-binding domain"/>
    <property type="match status" value="1"/>
</dbReference>
<dbReference type="InterPro" id="IPR036864">
    <property type="entry name" value="Zn2-C6_fun-type_DNA-bd_sf"/>
</dbReference>
<proteinExistence type="predicted"/>
<name>A0A1E3B7V9_ASPCR</name>
<evidence type="ECO:0000259" key="8">
    <source>
        <dbReference type="PROSITE" id="PS50048"/>
    </source>
</evidence>
<dbReference type="PROSITE" id="PS50048">
    <property type="entry name" value="ZN2_CY6_FUNGAL_2"/>
    <property type="match status" value="1"/>
</dbReference>
<evidence type="ECO:0000256" key="1">
    <source>
        <dbReference type="ARBA" id="ARBA00022723"/>
    </source>
</evidence>
<accession>A0A1E3B7V9</accession>
<feature type="domain" description="Zn(2)-C6 fungal-type" evidence="8">
    <location>
        <begin position="29"/>
        <end position="61"/>
    </location>
</feature>
<evidence type="ECO:0000256" key="2">
    <source>
        <dbReference type="ARBA" id="ARBA00022833"/>
    </source>
</evidence>
<evidence type="ECO:0000313" key="10">
    <source>
        <dbReference type="Proteomes" id="UP000094569"/>
    </source>
</evidence>
<dbReference type="PANTHER" id="PTHR31944:SF130">
    <property type="entry name" value="ZN(II)2CYS6 TRANSCRIPTION FACTO (EUROFUNG)"/>
    <property type="match status" value="1"/>
</dbReference>
<keyword evidence="5" id="KW-0804">Transcription</keyword>
<dbReference type="GO" id="GO:0005634">
    <property type="term" value="C:nucleus"/>
    <property type="evidence" value="ECO:0007669"/>
    <property type="project" value="TreeGrafter"/>
</dbReference>
<keyword evidence="10" id="KW-1185">Reference proteome</keyword>
<dbReference type="InterPro" id="IPR007219">
    <property type="entry name" value="XnlR_reg_dom"/>
</dbReference>
<dbReference type="Pfam" id="PF00172">
    <property type="entry name" value="Zn_clus"/>
    <property type="match status" value="1"/>
</dbReference>
<dbReference type="GO" id="GO:0000978">
    <property type="term" value="F:RNA polymerase II cis-regulatory region sequence-specific DNA binding"/>
    <property type="evidence" value="ECO:0007669"/>
    <property type="project" value="TreeGrafter"/>
</dbReference>
<dbReference type="Pfam" id="PF04082">
    <property type="entry name" value="Fungal_trans"/>
    <property type="match status" value="1"/>
</dbReference>
<gene>
    <name evidence="9" type="ORF">SI65_07366</name>
</gene>
<feature type="compositionally biased region" description="Polar residues" evidence="7">
    <location>
        <begin position="118"/>
        <end position="130"/>
    </location>
</feature>
<keyword evidence="3" id="KW-0805">Transcription regulation</keyword>
<dbReference type="Proteomes" id="UP000094569">
    <property type="component" value="Unassembled WGS sequence"/>
</dbReference>
<dbReference type="InterPro" id="IPR051430">
    <property type="entry name" value="Fungal_TF_Env_Response"/>
</dbReference>
<feature type="compositionally biased region" description="Basic residues" evidence="7">
    <location>
        <begin position="219"/>
        <end position="239"/>
    </location>
</feature>
<evidence type="ECO:0000256" key="6">
    <source>
        <dbReference type="ARBA" id="ARBA00023242"/>
    </source>
</evidence>
<evidence type="ECO:0000256" key="3">
    <source>
        <dbReference type="ARBA" id="ARBA00023015"/>
    </source>
</evidence>
<comment type="caution">
    <text evidence="9">The sequence shown here is derived from an EMBL/GenBank/DDBJ whole genome shotgun (WGS) entry which is preliminary data.</text>
</comment>
<dbReference type="GO" id="GO:0006351">
    <property type="term" value="P:DNA-templated transcription"/>
    <property type="evidence" value="ECO:0007669"/>
    <property type="project" value="InterPro"/>
</dbReference>
<evidence type="ECO:0000256" key="5">
    <source>
        <dbReference type="ARBA" id="ARBA00023163"/>
    </source>
</evidence>
<keyword evidence="4" id="KW-0238">DNA-binding</keyword>
<feature type="region of interest" description="Disordered" evidence="7">
    <location>
        <begin position="87"/>
        <end position="135"/>
    </location>
</feature>
<dbReference type="SMART" id="SM00906">
    <property type="entry name" value="Fungal_trans"/>
    <property type="match status" value="1"/>
</dbReference>
<keyword evidence="1" id="KW-0479">Metal-binding</keyword>
<dbReference type="GO" id="GO:0008270">
    <property type="term" value="F:zinc ion binding"/>
    <property type="evidence" value="ECO:0007669"/>
    <property type="project" value="InterPro"/>
</dbReference>
<feature type="region of interest" description="Disordered" evidence="7">
    <location>
        <begin position="200"/>
        <end position="268"/>
    </location>
</feature>
<evidence type="ECO:0000256" key="7">
    <source>
        <dbReference type="SAM" id="MobiDB-lite"/>
    </source>
</evidence>
<dbReference type="OrthoDB" id="4236860at2759"/>
<evidence type="ECO:0000256" key="4">
    <source>
        <dbReference type="ARBA" id="ARBA00023125"/>
    </source>
</evidence>
<dbReference type="VEuPathDB" id="FungiDB:SI65_07366"/>
<dbReference type="CDD" id="cd12148">
    <property type="entry name" value="fungal_TF_MHR"/>
    <property type="match status" value="1"/>
</dbReference>
<feature type="compositionally biased region" description="Low complexity" evidence="7">
    <location>
        <begin position="96"/>
        <end position="114"/>
    </location>
</feature>
<dbReference type="PROSITE" id="PS00463">
    <property type="entry name" value="ZN2_CY6_FUNGAL_1"/>
    <property type="match status" value="1"/>
</dbReference>
<dbReference type="AlphaFoldDB" id="A0A1E3B7V9"/>
<keyword evidence="6" id="KW-0539">Nucleus</keyword>
<dbReference type="GO" id="GO:0001228">
    <property type="term" value="F:DNA-binding transcription activator activity, RNA polymerase II-specific"/>
    <property type="evidence" value="ECO:0007669"/>
    <property type="project" value="TreeGrafter"/>
</dbReference>
<feature type="compositionally biased region" description="Low complexity" evidence="7">
    <location>
        <begin position="203"/>
        <end position="218"/>
    </location>
</feature>
<dbReference type="SMART" id="SM00066">
    <property type="entry name" value="GAL4"/>
    <property type="match status" value="1"/>
</dbReference>
<organism evidence="9 10">
    <name type="scientific">Aspergillus cristatus</name>
    <name type="common">Chinese Fuzhuan brick tea-fermentation fungus</name>
    <name type="synonym">Eurotium cristatum</name>
    <dbReference type="NCBI Taxonomy" id="573508"/>
    <lineage>
        <taxon>Eukaryota</taxon>
        <taxon>Fungi</taxon>
        <taxon>Dikarya</taxon>
        <taxon>Ascomycota</taxon>
        <taxon>Pezizomycotina</taxon>
        <taxon>Eurotiomycetes</taxon>
        <taxon>Eurotiomycetidae</taxon>
        <taxon>Eurotiales</taxon>
        <taxon>Aspergillaceae</taxon>
        <taxon>Aspergillus</taxon>
        <taxon>Aspergillus subgen. Aspergillus</taxon>
    </lineage>
</organism>
<feature type="region of interest" description="Disordered" evidence="7">
    <location>
        <begin position="1"/>
        <end position="27"/>
    </location>
</feature>
<dbReference type="EMBL" id="JXNT01000009">
    <property type="protein sequence ID" value="ODM16968.1"/>
    <property type="molecule type" value="Genomic_DNA"/>
</dbReference>
<evidence type="ECO:0000313" key="9">
    <source>
        <dbReference type="EMBL" id="ODM16968.1"/>
    </source>
</evidence>
<dbReference type="InterPro" id="IPR001138">
    <property type="entry name" value="Zn2Cys6_DnaBD"/>
</dbReference>
<protein>
    <recommendedName>
        <fullName evidence="8">Zn(2)-C6 fungal-type domain-containing protein</fullName>
    </recommendedName>
</protein>
<keyword evidence="2" id="KW-0862">Zinc</keyword>
<reference evidence="9 10" key="1">
    <citation type="journal article" date="2016" name="BMC Genomics">
        <title>Comparative genomic and transcriptomic analyses of the Fuzhuan brick tea-fermentation fungus Aspergillus cristatus.</title>
        <authorList>
            <person name="Ge Y."/>
            <person name="Wang Y."/>
            <person name="Liu Y."/>
            <person name="Tan Y."/>
            <person name="Ren X."/>
            <person name="Zhang X."/>
            <person name="Hyde K.D."/>
            <person name="Liu Y."/>
            <person name="Liu Z."/>
        </authorList>
    </citation>
    <scope>NUCLEOTIDE SEQUENCE [LARGE SCALE GENOMIC DNA]</scope>
    <source>
        <strain evidence="9 10">GZAAS20.1005</strain>
    </source>
</reference>
<dbReference type="CDD" id="cd00067">
    <property type="entry name" value="GAL4"/>
    <property type="match status" value="1"/>
</dbReference>
<dbReference type="PANTHER" id="PTHR31944">
    <property type="entry name" value="HEME-RESPONSIVE ZINC FINGER TRANSCRIPTION FACTOR HAP1"/>
    <property type="match status" value="1"/>
</dbReference>